<name>F4Q2A0_CACFS</name>
<dbReference type="RefSeq" id="XP_004366161.1">
    <property type="nucleotide sequence ID" value="XM_004366104.1"/>
</dbReference>
<evidence type="ECO:0000313" key="3">
    <source>
        <dbReference type="Proteomes" id="UP000007797"/>
    </source>
</evidence>
<evidence type="ECO:0000256" key="1">
    <source>
        <dbReference type="SAM" id="SignalP"/>
    </source>
</evidence>
<dbReference type="AlphaFoldDB" id="F4Q2A0"/>
<dbReference type="EMBL" id="GL883020">
    <property type="protein sequence ID" value="EGG18120.1"/>
    <property type="molecule type" value="Genomic_DNA"/>
</dbReference>
<keyword evidence="3" id="KW-1185">Reference proteome</keyword>
<dbReference type="KEGG" id="dfa:DFA_06787"/>
<keyword evidence="1" id="KW-0732">Signal</keyword>
<proteinExistence type="predicted"/>
<feature type="chain" id="PRO_5005676552" evidence="1">
    <location>
        <begin position="24"/>
        <end position="133"/>
    </location>
</feature>
<dbReference type="Gene3D" id="2.60.120.290">
    <property type="entry name" value="Spermadhesin, CUB domain"/>
    <property type="match status" value="1"/>
</dbReference>
<dbReference type="Proteomes" id="UP000007797">
    <property type="component" value="Unassembled WGS sequence"/>
</dbReference>
<sequence>MKIVQLVLSILLLSLIVMINVNGQVTELLVDVSNGSLQNFHSTNFPQDTPMQQDAFSIIAQNGKGIEISLSDISLGKDCSKNNISILDQNRKLLEKICCSTKKSFKRRYGKLSSLNVVINGPGGKFIGTAKQV</sequence>
<accession>F4Q2A0</accession>
<evidence type="ECO:0000313" key="2">
    <source>
        <dbReference type="EMBL" id="EGG18120.1"/>
    </source>
</evidence>
<reference evidence="3" key="1">
    <citation type="journal article" date="2011" name="Genome Res.">
        <title>Phylogeny-wide analysis of social amoeba genomes highlights ancient origins for complex intercellular communication.</title>
        <authorList>
            <person name="Heidel A.J."/>
            <person name="Lawal H.M."/>
            <person name="Felder M."/>
            <person name="Schilde C."/>
            <person name="Helps N.R."/>
            <person name="Tunggal B."/>
            <person name="Rivero F."/>
            <person name="John U."/>
            <person name="Schleicher M."/>
            <person name="Eichinger L."/>
            <person name="Platzer M."/>
            <person name="Noegel A.A."/>
            <person name="Schaap P."/>
            <person name="Gloeckner G."/>
        </authorList>
    </citation>
    <scope>NUCLEOTIDE SEQUENCE [LARGE SCALE GENOMIC DNA]</scope>
    <source>
        <strain evidence="3">SH3</strain>
    </source>
</reference>
<dbReference type="GeneID" id="14870104"/>
<gene>
    <name evidence="2" type="ORF">DFA_06787</name>
</gene>
<protein>
    <submittedName>
        <fullName evidence="2">Uncharacterized protein</fullName>
    </submittedName>
</protein>
<dbReference type="InterPro" id="IPR035914">
    <property type="entry name" value="Sperma_CUB_dom_sf"/>
</dbReference>
<feature type="signal peptide" evidence="1">
    <location>
        <begin position="1"/>
        <end position="23"/>
    </location>
</feature>
<organism evidence="2 3">
    <name type="scientific">Cavenderia fasciculata</name>
    <name type="common">Slime mold</name>
    <name type="synonym">Dictyostelium fasciculatum</name>
    <dbReference type="NCBI Taxonomy" id="261658"/>
    <lineage>
        <taxon>Eukaryota</taxon>
        <taxon>Amoebozoa</taxon>
        <taxon>Evosea</taxon>
        <taxon>Eumycetozoa</taxon>
        <taxon>Dictyostelia</taxon>
        <taxon>Acytosteliales</taxon>
        <taxon>Cavenderiaceae</taxon>
        <taxon>Cavenderia</taxon>
    </lineage>
</organism>